<name>A0A7V7RLS4_9BACI</name>
<dbReference type="Proteomes" id="UP000441354">
    <property type="component" value="Unassembled WGS sequence"/>
</dbReference>
<dbReference type="EMBL" id="WBOT01000003">
    <property type="protein sequence ID" value="KAB2332802.1"/>
    <property type="molecule type" value="Genomic_DNA"/>
</dbReference>
<evidence type="ECO:0000313" key="1">
    <source>
        <dbReference type="EMBL" id="KAB2332802.1"/>
    </source>
</evidence>
<dbReference type="RefSeq" id="WP_151574132.1">
    <property type="nucleotide sequence ID" value="NZ_WBOT01000003.1"/>
</dbReference>
<sequence length="73" mass="8381">MSAAAISSLTQMLSSDEDSIKNHIVQHSVTSLLQHCEVYHNVDVEYPPPWYILSVRSNHKNNLSLKEREMQDD</sequence>
<dbReference type="AlphaFoldDB" id="A0A7V7RLS4"/>
<comment type="caution">
    <text evidence="1">The sequence shown here is derived from an EMBL/GenBank/DDBJ whole genome shotgun (WGS) entry which is preliminary data.</text>
</comment>
<proteinExistence type="predicted"/>
<keyword evidence="2" id="KW-1185">Reference proteome</keyword>
<protein>
    <submittedName>
        <fullName evidence="1">Uncharacterized protein</fullName>
    </submittedName>
</protein>
<accession>A0A7V7RLS4</accession>
<evidence type="ECO:0000313" key="2">
    <source>
        <dbReference type="Proteomes" id="UP000441354"/>
    </source>
</evidence>
<gene>
    <name evidence="1" type="ORF">F7732_12010</name>
</gene>
<organism evidence="1 2">
    <name type="scientific">Bacillus mesophilum</name>
    <dbReference type="NCBI Taxonomy" id="1071718"/>
    <lineage>
        <taxon>Bacteria</taxon>
        <taxon>Bacillati</taxon>
        <taxon>Bacillota</taxon>
        <taxon>Bacilli</taxon>
        <taxon>Bacillales</taxon>
        <taxon>Bacillaceae</taxon>
        <taxon>Bacillus</taxon>
    </lineage>
</organism>
<reference evidence="1 2" key="1">
    <citation type="journal article" date="2014" name="Arch. Microbiol.">
        <title>Bacillus mesophilum sp. nov., strain IITR-54T, a novel 4-chlorobiphenyl dechlorinating bacterium.</title>
        <authorList>
            <person name="Manickam N."/>
            <person name="Singh N.K."/>
            <person name="Bajaj A."/>
            <person name="Kumar R.M."/>
            <person name="Kaur G."/>
            <person name="Kaur N."/>
            <person name="Bala M."/>
            <person name="Kumar A."/>
            <person name="Mayilraj S."/>
        </authorList>
    </citation>
    <scope>NUCLEOTIDE SEQUENCE [LARGE SCALE GENOMIC DNA]</scope>
    <source>
        <strain evidence="1 2">IITR-54</strain>
    </source>
</reference>